<evidence type="ECO:0000313" key="2">
    <source>
        <dbReference type="Proteomes" id="UP000249451"/>
    </source>
</evidence>
<accession>A0A2W5CUM5</accession>
<dbReference type="Proteomes" id="UP000249451">
    <property type="component" value="Unassembled WGS sequence"/>
</dbReference>
<comment type="caution">
    <text evidence="1">The sequence shown here is derived from an EMBL/GenBank/DDBJ whole genome shotgun (WGS) entry which is preliminary data.</text>
</comment>
<proteinExistence type="predicted"/>
<dbReference type="AlphaFoldDB" id="A0A2W5CUM5"/>
<evidence type="ECO:0000313" key="1">
    <source>
        <dbReference type="EMBL" id="PZO97688.1"/>
    </source>
</evidence>
<dbReference type="EMBL" id="QFNY01000377">
    <property type="protein sequence ID" value="PZO97688.1"/>
    <property type="molecule type" value="Genomic_DNA"/>
</dbReference>
<protein>
    <submittedName>
        <fullName evidence="1">Uncharacterized protein</fullName>
    </submittedName>
</protein>
<sequence>MTNPETNAPAPSDSLSELLDATANTWSDTDGTAVTVAAITDNDVAAISTTSPQASAETLMKLAVSIINTAVELDPSSAELINAVARN</sequence>
<name>A0A2W5CUM5_9CORY</name>
<organism evidence="1 2">
    <name type="scientific">Corynebacterium urealyticum</name>
    <dbReference type="NCBI Taxonomy" id="43771"/>
    <lineage>
        <taxon>Bacteria</taxon>
        <taxon>Bacillati</taxon>
        <taxon>Actinomycetota</taxon>
        <taxon>Actinomycetes</taxon>
        <taxon>Mycobacteriales</taxon>
        <taxon>Corynebacteriaceae</taxon>
        <taxon>Corynebacterium</taxon>
    </lineage>
</organism>
<reference evidence="1 2" key="1">
    <citation type="submission" date="2017-11" db="EMBL/GenBank/DDBJ databases">
        <title>Infants hospitalized years apart are colonized by the same room-sourced microbial strains.</title>
        <authorList>
            <person name="Brooks B."/>
            <person name="Olm M.R."/>
            <person name="Firek B.A."/>
            <person name="Baker R."/>
            <person name="Thomas B.C."/>
            <person name="Morowitz M.J."/>
            <person name="Banfield J.F."/>
        </authorList>
    </citation>
    <scope>NUCLEOTIDE SEQUENCE [LARGE SCALE GENOMIC DNA]</scope>
    <source>
        <strain evidence="1">S2_012_000_R3_87</strain>
    </source>
</reference>
<gene>
    <name evidence="1" type="ORF">DI609_12565</name>
</gene>